<evidence type="ECO:0000313" key="1">
    <source>
        <dbReference type="EMBL" id="MBO0132900.1"/>
    </source>
</evidence>
<sequence>MHDSDKRISYGVRRLSPLLADDMNNGLGAQCCSQFQIFLILNMRDDDDIGAVSFEQIDIRKVVPIMIILAVSYTIPLPV</sequence>
<dbReference type="Proteomes" id="UP000664699">
    <property type="component" value="Unassembled WGS sequence"/>
</dbReference>
<name>A0ABS3ELM9_9HYPH</name>
<evidence type="ECO:0000313" key="2">
    <source>
        <dbReference type="Proteomes" id="UP000664699"/>
    </source>
</evidence>
<keyword evidence="2" id="KW-1185">Reference proteome</keyword>
<dbReference type="RefSeq" id="WP_153515625.1">
    <property type="nucleotide sequence ID" value="NZ_JAFLNA010000011.1"/>
</dbReference>
<accession>A0ABS3ELM9</accession>
<protein>
    <submittedName>
        <fullName evidence="1">Uncharacterized protein</fullName>
    </submittedName>
</protein>
<comment type="caution">
    <text evidence="1">The sequence shown here is derived from an EMBL/GenBank/DDBJ whole genome shotgun (WGS) entry which is preliminary data.</text>
</comment>
<proteinExistence type="predicted"/>
<reference evidence="1 2" key="1">
    <citation type="submission" date="2021-03" db="EMBL/GenBank/DDBJ databases">
        <title>Whole genome sequence of Agrobacterium sp. strain Rnr.</title>
        <authorList>
            <person name="Mafakheri H."/>
            <person name="Taghavi S.M."/>
            <person name="Nemanja K."/>
            <person name="Osdaghi E."/>
        </authorList>
    </citation>
    <scope>NUCLEOTIDE SEQUENCE [LARGE SCALE GENOMIC DNA]</scope>
    <source>
        <strain evidence="1 2">Rnr</strain>
    </source>
</reference>
<dbReference type="EMBL" id="JAFLNA010000011">
    <property type="protein sequence ID" value="MBO0132900.1"/>
    <property type="molecule type" value="Genomic_DNA"/>
</dbReference>
<gene>
    <name evidence="1" type="ORF">JZX89_19345</name>
</gene>
<organism evidence="1 2">
    <name type="scientific">Agrobacterium burrii</name>
    <dbReference type="NCBI Taxonomy" id="2815339"/>
    <lineage>
        <taxon>Bacteria</taxon>
        <taxon>Pseudomonadati</taxon>
        <taxon>Pseudomonadota</taxon>
        <taxon>Alphaproteobacteria</taxon>
        <taxon>Hyphomicrobiales</taxon>
        <taxon>Rhizobiaceae</taxon>
        <taxon>Rhizobium/Agrobacterium group</taxon>
        <taxon>Agrobacterium</taxon>
        <taxon>Agrobacterium tumefaciens complex</taxon>
    </lineage>
</organism>